<feature type="compositionally biased region" description="Basic and acidic residues" evidence="1">
    <location>
        <begin position="131"/>
        <end position="142"/>
    </location>
</feature>
<dbReference type="Proteomes" id="UP001328107">
    <property type="component" value="Unassembled WGS sequence"/>
</dbReference>
<reference evidence="3" key="1">
    <citation type="submission" date="2022-10" db="EMBL/GenBank/DDBJ databases">
        <title>Genome assembly of Pristionchus species.</title>
        <authorList>
            <person name="Yoshida K."/>
            <person name="Sommer R.J."/>
        </authorList>
    </citation>
    <scope>NUCLEOTIDE SEQUENCE [LARGE SCALE GENOMIC DNA]</scope>
    <source>
        <strain evidence="3">RS5460</strain>
    </source>
</reference>
<organism evidence="2 3">
    <name type="scientific">Pristionchus mayeri</name>
    <dbReference type="NCBI Taxonomy" id="1317129"/>
    <lineage>
        <taxon>Eukaryota</taxon>
        <taxon>Metazoa</taxon>
        <taxon>Ecdysozoa</taxon>
        <taxon>Nematoda</taxon>
        <taxon>Chromadorea</taxon>
        <taxon>Rhabditida</taxon>
        <taxon>Rhabditina</taxon>
        <taxon>Diplogasteromorpha</taxon>
        <taxon>Diplogasteroidea</taxon>
        <taxon>Neodiplogasteridae</taxon>
        <taxon>Pristionchus</taxon>
    </lineage>
</organism>
<evidence type="ECO:0000313" key="3">
    <source>
        <dbReference type="Proteomes" id="UP001328107"/>
    </source>
</evidence>
<comment type="caution">
    <text evidence="2">The sequence shown here is derived from an EMBL/GenBank/DDBJ whole genome shotgun (WGS) entry which is preliminary data.</text>
</comment>
<evidence type="ECO:0000313" key="2">
    <source>
        <dbReference type="EMBL" id="GMR62146.1"/>
    </source>
</evidence>
<feature type="region of interest" description="Disordered" evidence="1">
    <location>
        <begin position="113"/>
        <end position="142"/>
    </location>
</feature>
<accession>A0AAN5IG26</accession>
<dbReference type="EMBL" id="BTRK01000006">
    <property type="protein sequence ID" value="GMR62146.1"/>
    <property type="molecule type" value="Genomic_DNA"/>
</dbReference>
<evidence type="ECO:0000256" key="1">
    <source>
        <dbReference type="SAM" id="MobiDB-lite"/>
    </source>
</evidence>
<sequence>EYVDDPEVINKLKKEYDVDFDKVQMMYTAEGERIYVVLADGQEVDEQVAESIQASMSKQPMDGGGAEEVEEEGVIVEEEEYQMDDEIVVRSNSEENTFQIGSDCAELQMEMLEGEVEEGQGEDNGEEVHDEMEKELEAPDGE</sequence>
<dbReference type="AlphaFoldDB" id="A0AAN5IG26"/>
<gene>
    <name evidence="2" type="ORF">PMAYCL1PPCAC_32341</name>
</gene>
<name>A0AAN5IG26_9BILA</name>
<feature type="compositionally biased region" description="Acidic residues" evidence="1">
    <location>
        <begin position="113"/>
        <end position="130"/>
    </location>
</feature>
<protein>
    <submittedName>
        <fullName evidence="2">Uncharacterized protein</fullName>
    </submittedName>
</protein>
<feature type="non-terminal residue" evidence="2">
    <location>
        <position position="142"/>
    </location>
</feature>
<feature type="non-terminal residue" evidence="2">
    <location>
        <position position="1"/>
    </location>
</feature>
<keyword evidence="3" id="KW-1185">Reference proteome</keyword>
<proteinExistence type="predicted"/>